<protein>
    <submittedName>
        <fullName evidence="2">Uncharacterized protein</fullName>
    </submittedName>
</protein>
<keyword evidence="3" id="KW-1185">Reference proteome</keyword>
<dbReference type="Proteomes" id="UP000280955">
    <property type="component" value="Unassembled WGS sequence"/>
</dbReference>
<organism evidence="2 3">
    <name type="scientific">Photorhabdus asymbiotica</name>
    <dbReference type="NCBI Taxonomy" id="291112"/>
    <lineage>
        <taxon>Bacteria</taxon>
        <taxon>Pseudomonadati</taxon>
        <taxon>Pseudomonadota</taxon>
        <taxon>Gammaproteobacteria</taxon>
        <taxon>Enterobacterales</taxon>
        <taxon>Morganellaceae</taxon>
        <taxon>Photorhabdus</taxon>
    </lineage>
</organism>
<dbReference type="EMBL" id="RBLJ01000001">
    <property type="protein sequence ID" value="RKS65800.1"/>
    <property type="molecule type" value="Genomic_DNA"/>
</dbReference>
<evidence type="ECO:0000313" key="3">
    <source>
        <dbReference type="Proteomes" id="UP000280955"/>
    </source>
</evidence>
<reference evidence="2 3" key="1">
    <citation type="submission" date="2018-10" db="EMBL/GenBank/DDBJ databases">
        <title>Genomic Encyclopedia of Archaeal and Bacterial Type Strains, Phase II (KMG-II): from individual species to whole genera.</title>
        <authorList>
            <person name="Goeker M."/>
        </authorList>
    </citation>
    <scope>NUCLEOTIDE SEQUENCE [LARGE SCALE GENOMIC DNA]</scope>
    <source>
        <strain evidence="2 3">DSM 15149</strain>
    </source>
</reference>
<keyword evidence="1" id="KW-0472">Membrane</keyword>
<evidence type="ECO:0000313" key="2">
    <source>
        <dbReference type="EMBL" id="RKS65800.1"/>
    </source>
</evidence>
<name>A0ABX9SQP9_9GAMM</name>
<gene>
    <name evidence="2" type="ORF">BDD30_0069</name>
</gene>
<feature type="transmembrane region" description="Helical" evidence="1">
    <location>
        <begin position="12"/>
        <end position="33"/>
    </location>
</feature>
<keyword evidence="1" id="KW-1133">Transmembrane helix</keyword>
<comment type="caution">
    <text evidence="2">The sequence shown here is derived from an EMBL/GenBank/DDBJ whole genome shotgun (WGS) entry which is preliminary data.</text>
</comment>
<evidence type="ECO:0000256" key="1">
    <source>
        <dbReference type="SAM" id="Phobius"/>
    </source>
</evidence>
<accession>A0ABX9SQP9</accession>
<proteinExistence type="predicted"/>
<sequence>MSRDLSMGTLYTFTIQTVYFKTVLVFLALYLYVDSE</sequence>
<keyword evidence="1" id="KW-0812">Transmembrane</keyword>